<proteinExistence type="predicted"/>
<evidence type="ECO:0000256" key="1">
    <source>
        <dbReference type="SAM" id="MobiDB-lite"/>
    </source>
</evidence>
<dbReference type="Proteomes" id="UP001139054">
    <property type="component" value="Unassembled WGS sequence"/>
</dbReference>
<dbReference type="EMBL" id="JAKLUA010000002">
    <property type="protein sequence ID" value="MCG2666987.1"/>
    <property type="molecule type" value="Genomic_DNA"/>
</dbReference>
<evidence type="ECO:0000313" key="4">
    <source>
        <dbReference type="Proteomes" id="UP001139012"/>
    </source>
</evidence>
<protein>
    <submittedName>
        <fullName evidence="2">Uncharacterized protein</fullName>
    </submittedName>
</protein>
<feature type="region of interest" description="Disordered" evidence="1">
    <location>
        <begin position="59"/>
        <end position="85"/>
    </location>
</feature>
<reference evidence="2" key="1">
    <citation type="submission" date="2022-01" db="EMBL/GenBank/DDBJ databases">
        <title>Genome sequnece data of strain Bradyrhizobium sp. nov.</title>
        <authorList>
            <person name="Zhang J."/>
        </authorList>
    </citation>
    <scope>NUCLEOTIDE SEQUENCE</scope>
    <source>
        <strain evidence="3">WYCCWR 12774</strain>
        <strain evidence="2">WYCCWR 13023</strain>
    </source>
</reference>
<evidence type="ECO:0000313" key="2">
    <source>
        <dbReference type="EMBL" id="MCG2631703.1"/>
    </source>
</evidence>
<feature type="compositionally biased region" description="Basic and acidic residues" evidence="1">
    <location>
        <begin position="73"/>
        <end position="85"/>
    </location>
</feature>
<name>A0A9X1RIB9_9BRAD</name>
<keyword evidence="4" id="KW-1185">Reference proteome</keyword>
<dbReference type="AlphaFoldDB" id="A0A9X1RIB9"/>
<dbReference type="Proteomes" id="UP001139012">
    <property type="component" value="Unassembled WGS sequence"/>
</dbReference>
<gene>
    <name evidence="3" type="ORF">L6637_08490</name>
    <name evidence="2" type="ORF">L6654_34250</name>
</gene>
<evidence type="ECO:0000313" key="5">
    <source>
        <dbReference type="Proteomes" id="UP001139054"/>
    </source>
</evidence>
<sequence>MPIYIGAAMIAVAILLSTLITGLASRYIGLEAPTDETMWLVDRLTGSVYRCQAEGRGRASCEPDIATGSLSDRPNDRVKAPKDGR</sequence>
<evidence type="ECO:0000313" key="3">
    <source>
        <dbReference type="EMBL" id="MCG2666987.1"/>
    </source>
</evidence>
<comment type="caution">
    <text evidence="2">The sequence shown here is derived from an EMBL/GenBank/DDBJ whole genome shotgun (WGS) entry which is preliminary data.</text>
</comment>
<dbReference type="RefSeq" id="WP_237866535.1">
    <property type="nucleotide sequence ID" value="NZ_JAKLTY010000031.1"/>
</dbReference>
<dbReference type="EMBL" id="JAKLTY010000031">
    <property type="protein sequence ID" value="MCG2631703.1"/>
    <property type="molecule type" value="Genomic_DNA"/>
</dbReference>
<organism evidence="2 5">
    <name type="scientific">Bradyrhizobium zhengyangense</name>
    <dbReference type="NCBI Taxonomy" id="2911009"/>
    <lineage>
        <taxon>Bacteria</taxon>
        <taxon>Pseudomonadati</taxon>
        <taxon>Pseudomonadota</taxon>
        <taxon>Alphaproteobacteria</taxon>
        <taxon>Hyphomicrobiales</taxon>
        <taxon>Nitrobacteraceae</taxon>
        <taxon>Bradyrhizobium</taxon>
    </lineage>
</organism>
<accession>A0A9X1RIB9</accession>